<evidence type="ECO:0000313" key="2">
    <source>
        <dbReference type="EMBL" id="QJT10718.1"/>
    </source>
</evidence>
<evidence type="ECO:0000313" key="3">
    <source>
        <dbReference type="EMBL" id="TVM34055.1"/>
    </source>
</evidence>
<sequence>MTHLFRNIAPLLAAVAITLFAGYPAHAEEVNESGWFVPDVKAYGLELPAFTTEKDLVSRCPGREHVQTLWMVNGFRFPDEARAKYGIKSGDDLVLVAVNTLQGKVSSMFIDTDLKYPMEITLVDPEGDGVFSDMYGPDEKHIDTPDWILKLCGSTP</sequence>
<dbReference type="AlphaFoldDB" id="A0A6P1ZGC5"/>
<protein>
    <recommendedName>
        <fullName evidence="6">Molybdopterin-dependent oxidoreductase</fullName>
    </recommendedName>
</protein>
<reference evidence="2 5" key="2">
    <citation type="submission" date="2019-04" db="EMBL/GenBank/DDBJ databases">
        <title>Isolation and culture of sulfate reducing bacteria from the cold seep of the South China Sea.</title>
        <authorList>
            <person name="Sun C."/>
            <person name="Liu R."/>
        </authorList>
    </citation>
    <scope>NUCLEOTIDE SEQUENCE [LARGE SCALE GENOMIC DNA]</scope>
    <source>
        <strain evidence="2 5">CS1</strain>
    </source>
</reference>
<gene>
    <name evidence="3" type="ORF">DQK91_09125</name>
    <name evidence="2" type="ORF">E8L03_18130</name>
</gene>
<feature type="chain" id="PRO_5030159379" description="Molybdopterin-dependent oxidoreductase" evidence="1">
    <location>
        <begin position="28"/>
        <end position="156"/>
    </location>
</feature>
<keyword evidence="1" id="KW-0732">Signal</keyword>
<reference evidence="3 4" key="1">
    <citation type="submission" date="2018-06" db="EMBL/GenBank/DDBJ databases">
        <title>Complete genome of Desulfovibrio marinus P48SEP.</title>
        <authorList>
            <person name="Crispim J.S."/>
            <person name="Vidigal P.M.P."/>
            <person name="Silva L.C.F."/>
            <person name="Araujo L.C."/>
            <person name="Laguardia C.N."/>
            <person name="Dias R.S."/>
            <person name="Sousa M.P."/>
            <person name="Paula S.O."/>
            <person name="Silva C."/>
        </authorList>
    </citation>
    <scope>NUCLEOTIDE SEQUENCE [LARGE SCALE GENOMIC DNA]</scope>
    <source>
        <strain evidence="3 4">P48SEP</strain>
    </source>
</reference>
<dbReference type="Proteomes" id="UP000503251">
    <property type="component" value="Chromosome"/>
</dbReference>
<keyword evidence="5" id="KW-1185">Reference proteome</keyword>
<dbReference type="OrthoDB" id="9836351at2"/>
<organism evidence="3 4">
    <name type="scientific">Oceanidesulfovibrio marinus</name>
    <dbReference type="NCBI Taxonomy" id="370038"/>
    <lineage>
        <taxon>Bacteria</taxon>
        <taxon>Pseudomonadati</taxon>
        <taxon>Thermodesulfobacteriota</taxon>
        <taxon>Desulfovibrionia</taxon>
        <taxon>Desulfovibrionales</taxon>
        <taxon>Desulfovibrionaceae</taxon>
        <taxon>Oceanidesulfovibrio</taxon>
    </lineage>
</organism>
<feature type="signal peptide" evidence="1">
    <location>
        <begin position="1"/>
        <end position="27"/>
    </location>
</feature>
<evidence type="ECO:0008006" key="6">
    <source>
        <dbReference type="Google" id="ProtNLM"/>
    </source>
</evidence>
<dbReference type="RefSeq" id="WP_144305051.1">
    <property type="nucleotide sequence ID" value="NZ_CP039543.1"/>
</dbReference>
<evidence type="ECO:0000313" key="5">
    <source>
        <dbReference type="Proteomes" id="UP000503251"/>
    </source>
</evidence>
<dbReference type="EMBL" id="QMIF01000005">
    <property type="protein sequence ID" value="TVM34055.1"/>
    <property type="molecule type" value="Genomic_DNA"/>
</dbReference>
<proteinExistence type="predicted"/>
<accession>A0A6P1ZGC5</accession>
<dbReference type="Proteomes" id="UP000434052">
    <property type="component" value="Unassembled WGS sequence"/>
</dbReference>
<name>A0A6P1ZGC5_9BACT</name>
<evidence type="ECO:0000256" key="1">
    <source>
        <dbReference type="SAM" id="SignalP"/>
    </source>
</evidence>
<dbReference type="EMBL" id="CP039543">
    <property type="protein sequence ID" value="QJT10718.1"/>
    <property type="molecule type" value="Genomic_DNA"/>
</dbReference>
<evidence type="ECO:0000313" key="4">
    <source>
        <dbReference type="Proteomes" id="UP000434052"/>
    </source>
</evidence>